<comment type="caution">
    <text evidence="2">The sequence shown here is derived from an EMBL/GenBank/DDBJ whole genome shotgun (WGS) entry which is preliminary data.</text>
</comment>
<name>A0A096AAZ6_9BACT</name>
<evidence type="ECO:0000313" key="2">
    <source>
        <dbReference type="EMBL" id="KGF43721.1"/>
    </source>
</evidence>
<dbReference type="Proteomes" id="UP000029578">
    <property type="component" value="Unassembled WGS sequence"/>
</dbReference>
<keyword evidence="1" id="KW-0812">Transmembrane</keyword>
<feature type="transmembrane region" description="Helical" evidence="1">
    <location>
        <begin position="46"/>
        <end position="65"/>
    </location>
</feature>
<gene>
    <name evidence="2" type="ORF">HMPREF0661_11650</name>
</gene>
<evidence type="ECO:0000256" key="1">
    <source>
        <dbReference type="SAM" id="Phobius"/>
    </source>
</evidence>
<dbReference type="RefSeq" id="WP_231552859.1">
    <property type="nucleotide sequence ID" value="NZ_JRNS01000517.1"/>
</dbReference>
<protein>
    <submittedName>
        <fullName evidence="2">Uncharacterized protein</fullName>
    </submittedName>
</protein>
<organism evidence="2 3">
    <name type="scientific">Prevotella melaninogenica DNF00666</name>
    <dbReference type="NCBI Taxonomy" id="1401073"/>
    <lineage>
        <taxon>Bacteria</taxon>
        <taxon>Pseudomonadati</taxon>
        <taxon>Bacteroidota</taxon>
        <taxon>Bacteroidia</taxon>
        <taxon>Bacteroidales</taxon>
        <taxon>Prevotellaceae</taxon>
        <taxon>Prevotella</taxon>
    </lineage>
</organism>
<evidence type="ECO:0000313" key="3">
    <source>
        <dbReference type="Proteomes" id="UP000029578"/>
    </source>
</evidence>
<proteinExistence type="predicted"/>
<keyword evidence="1" id="KW-0472">Membrane</keyword>
<dbReference type="AlphaFoldDB" id="A0A096AAZ6"/>
<sequence>MAKVAIKNMNITSFGGIYHIMDVFSKLGFEKLTESVLGKRGSSGKAFCYGSVFCGYHIFPLVWVGDFMLKKEPRNTEAPHIKI</sequence>
<accession>A0A096AAZ6</accession>
<keyword evidence="1" id="KW-1133">Transmembrane helix</keyword>
<reference evidence="2 3" key="1">
    <citation type="submission" date="2014-07" db="EMBL/GenBank/DDBJ databases">
        <authorList>
            <person name="McCorrison J."/>
            <person name="Sanka R."/>
            <person name="Torralba M."/>
            <person name="Gillis M."/>
            <person name="Haft D.H."/>
            <person name="Methe B."/>
            <person name="Sutton G."/>
            <person name="Nelson K.E."/>
        </authorList>
    </citation>
    <scope>NUCLEOTIDE SEQUENCE [LARGE SCALE GENOMIC DNA]</scope>
    <source>
        <strain evidence="2 3">DNF00666</strain>
    </source>
</reference>
<dbReference type="EMBL" id="JRNS01000517">
    <property type="protein sequence ID" value="KGF43721.1"/>
    <property type="molecule type" value="Genomic_DNA"/>
</dbReference>